<accession>A0A285LVR1</accession>
<dbReference type="PANTHER" id="PTHR43046:SF16">
    <property type="entry name" value="ADP-RIBOSE PYROPHOSPHATASE YJHB-RELATED"/>
    <property type="match status" value="1"/>
</dbReference>
<dbReference type="CDD" id="cd04683">
    <property type="entry name" value="NUDIX_Hydrolase"/>
    <property type="match status" value="1"/>
</dbReference>
<dbReference type="RefSeq" id="WP_067790148.1">
    <property type="nucleotide sequence ID" value="NZ_JAMTCV010000007.1"/>
</dbReference>
<evidence type="ECO:0000256" key="1">
    <source>
        <dbReference type="ARBA" id="ARBA00001946"/>
    </source>
</evidence>
<evidence type="ECO:0000256" key="2">
    <source>
        <dbReference type="ARBA" id="ARBA00005582"/>
    </source>
</evidence>
<dbReference type="Gene3D" id="3.90.79.10">
    <property type="entry name" value="Nucleoside Triphosphate Pyrophosphohydrolase"/>
    <property type="match status" value="1"/>
</dbReference>
<dbReference type="PRINTS" id="PR00502">
    <property type="entry name" value="NUDIXFAMILY"/>
</dbReference>
<evidence type="ECO:0000313" key="7">
    <source>
        <dbReference type="Proteomes" id="UP000219565"/>
    </source>
</evidence>
<keyword evidence="7" id="KW-1185">Reference proteome</keyword>
<proteinExistence type="inferred from homology"/>
<evidence type="ECO:0000313" key="6">
    <source>
        <dbReference type="EMBL" id="SNY88990.1"/>
    </source>
</evidence>
<dbReference type="STRING" id="1379680.GCA_001612615_05400"/>
<gene>
    <name evidence="6" type="ORF">SAMN04244553_5986</name>
</gene>
<dbReference type="Proteomes" id="UP000219565">
    <property type="component" value="Unassembled WGS sequence"/>
</dbReference>
<dbReference type="SUPFAM" id="SSF55811">
    <property type="entry name" value="Nudix"/>
    <property type="match status" value="1"/>
</dbReference>
<evidence type="ECO:0000256" key="4">
    <source>
        <dbReference type="RuleBase" id="RU003476"/>
    </source>
</evidence>
<evidence type="ECO:0000256" key="3">
    <source>
        <dbReference type="ARBA" id="ARBA00022801"/>
    </source>
</evidence>
<evidence type="ECO:0000259" key="5">
    <source>
        <dbReference type="PROSITE" id="PS51462"/>
    </source>
</evidence>
<keyword evidence="3 4" id="KW-0378">Hydrolase</keyword>
<dbReference type="InterPro" id="IPR020476">
    <property type="entry name" value="Nudix_hydrolase"/>
</dbReference>
<dbReference type="AlphaFoldDB" id="A0A285LVR1"/>
<dbReference type="InterPro" id="IPR020084">
    <property type="entry name" value="NUDIX_hydrolase_CS"/>
</dbReference>
<comment type="cofactor">
    <cofactor evidence="1">
        <name>Mg(2+)</name>
        <dbReference type="ChEBI" id="CHEBI:18420"/>
    </cofactor>
</comment>
<dbReference type="PROSITE" id="PS00893">
    <property type="entry name" value="NUDIX_BOX"/>
    <property type="match status" value="1"/>
</dbReference>
<feature type="domain" description="Nudix hydrolase" evidence="5">
    <location>
        <begin position="3"/>
        <end position="137"/>
    </location>
</feature>
<name>A0A285LVR1_9NOCA</name>
<sequence>MTDRHLVDVHILLVRGGEVLLSRRRSDDEFDGRWHLPAGKLEAGESATAGAAREAMEEIGVVVDPADLRHIHTAHVVGSGREARLGLFFEAVNWSGEPVNREPDKCYELAWFALTALPSDLIEYPAAGIRAYFTGATYSQRGWPV</sequence>
<dbReference type="InterPro" id="IPR000086">
    <property type="entry name" value="NUDIX_hydrolase_dom"/>
</dbReference>
<dbReference type="PANTHER" id="PTHR43046">
    <property type="entry name" value="GDP-MANNOSE MANNOSYL HYDROLASE"/>
    <property type="match status" value="1"/>
</dbReference>
<reference evidence="6 7" key="1">
    <citation type="submission" date="2017-09" db="EMBL/GenBank/DDBJ databases">
        <authorList>
            <person name="Ehlers B."/>
            <person name="Leendertz F.H."/>
        </authorList>
    </citation>
    <scope>NUCLEOTIDE SEQUENCE [LARGE SCALE GENOMIC DNA]</scope>
    <source>
        <strain evidence="6 7">DSM 45537</strain>
    </source>
</reference>
<dbReference type="InterPro" id="IPR015797">
    <property type="entry name" value="NUDIX_hydrolase-like_dom_sf"/>
</dbReference>
<dbReference type="OrthoDB" id="21342at2"/>
<organism evidence="6 7">
    <name type="scientific">Nocardia amikacinitolerans</name>
    <dbReference type="NCBI Taxonomy" id="756689"/>
    <lineage>
        <taxon>Bacteria</taxon>
        <taxon>Bacillati</taxon>
        <taxon>Actinomycetota</taxon>
        <taxon>Actinomycetes</taxon>
        <taxon>Mycobacteriales</taxon>
        <taxon>Nocardiaceae</taxon>
        <taxon>Nocardia</taxon>
    </lineage>
</organism>
<dbReference type="Pfam" id="PF00293">
    <property type="entry name" value="NUDIX"/>
    <property type="match status" value="1"/>
</dbReference>
<dbReference type="PROSITE" id="PS51462">
    <property type="entry name" value="NUDIX"/>
    <property type="match status" value="1"/>
</dbReference>
<dbReference type="EMBL" id="OBEG01000007">
    <property type="protein sequence ID" value="SNY88990.1"/>
    <property type="molecule type" value="Genomic_DNA"/>
</dbReference>
<dbReference type="GO" id="GO:0016787">
    <property type="term" value="F:hydrolase activity"/>
    <property type="evidence" value="ECO:0007669"/>
    <property type="project" value="UniProtKB-KW"/>
</dbReference>
<comment type="similarity">
    <text evidence="2 4">Belongs to the Nudix hydrolase family.</text>
</comment>
<protein>
    <submittedName>
        <fullName evidence="6">Mutator mutT protein</fullName>
    </submittedName>
</protein>